<gene>
    <name evidence="1" type="ORF">MM415A05489_0004</name>
    <name evidence="2" type="ORF">MM415B05108_0010</name>
</gene>
<reference evidence="2" key="1">
    <citation type="submission" date="2020-03" db="EMBL/GenBank/DDBJ databases">
        <title>The deep terrestrial virosphere.</title>
        <authorList>
            <person name="Holmfeldt K."/>
            <person name="Nilsson E."/>
            <person name="Simone D."/>
            <person name="Lopez-Fernandez M."/>
            <person name="Wu X."/>
            <person name="de Brujin I."/>
            <person name="Lundin D."/>
            <person name="Andersson A."/>
            <person name="Bertilsson S."/>
            <person name="Dopson M."/>
        </authorList>
    </citation>
    <scope>NUCLEOTIDE SEQUENCE</scope>
    <source>
        <strain evidence="1">MM415A05489</strain>
        <strain evidence="2">MM415B05108</strain>
    </source>
</reference>
<name>A0A6M3LMS8_9ZZZZ</name>
<sequence>MAKEAEVKELIVPIDTETEAMSELVHYFGSLPEVQIRTDRNFDTFRLKLKESSEADAPEVVLDQVELVKVLRSRLASFGIQFEDKDNKVRIVPLVQMDITPGHWSTGSNGEFYSQTSLYYYRSHFGVTTKLVKLIA</sequence>
<organism evidence="2">
    <name type="scientific">viral metagenome</name>
    <dbReference type="NCBI Taxonomy" id="1070528"/>
    <lineage>
        <taxon>unclassified sequences</taxon>
        <taxon>metagenomes</taxon>
        <taxon>organismal metagenomes</taxon>
    </lineage>
</organism>
<proteinExistence type="predicted"/>
<dbReference type="EMBL" id="MT141658">
    <property type="protein sequence ID" value="QJA68886.1"/>
    <property type="molecule type" value="Genomic_DNA"/>
</dbReference>
<dbReference type="AlphaFoldDB" id="A0A6M3LMS8"/>
<evidence type="ECO:0000313" key="2">
    <source>
        <dbReference type="EMBL" id="QJA95873.1"/>
    </source>
</evidence>
<accession>A0A6M3LMS8</accession>
<protein>
    <submittedName>
        <fullName evidence="2">Uncharacterized protein</fullName>
    </submittedName>
</protein>
<dbReference type="EMBL" id="MT143351">
    <property type="protein sequence ID" value="QJA95873.1"/>
    <property type="molecule type" value="Genomic_DNA"/>
</dbReference>
<evidence type="ECO:0000313" key="1">
    <source>
        <dbReference type="EMBL" id="QJA68886.1"/>
    </source>
</evidence>